<feature type="transmembrane region" description="Helical" evidence="6">
    <location>
        <begin position="822"/>
        <end position="841"/>
    </location>
</feature>
<keyword evidence="4 6" id="KW-0472">Membrane</keyword>
<dbReference type="SUPFAM" id="SSF103473">
    <property type="entry name" value="MFS general substrate transporter"/>
    <property type="match status" value="1"/>
</dbReference>
<feature type="transmembrane region" description="Helical" evidence="6">
    <location>
        <begin position="745"/>
        <end position="766"/>
    </location>
</feature>
<dbReference type="AlphaFoldDB" id="A0AAP0N1J3"/>
<dbReference type="Pfam" id="PF01823">
    <property type="entry name" value="MACPF"/>
    <property type="match status" value="1"/>
</dbReference>
<name>A0AAP0N1J3_9ROSI</name>
<comment type="caution">
    <text evidence="8">The sequence shown here is derived from an EMBL/GenBank/DDBJ whole genome shotgun (WGS) entry which is preliminary data.</text>
</comment>
<feature type="transmembrane region" description="Helical" evidence="6">
    <location>
        <begin position="675"/>
        <end position="694"/>
    </location>
</feature>
<feature type="transmembrane region" description="Helical" evidence="6">
    <location>
        <begin position="1068"/>
        <end position="1093"/>
    </location>
</feature>
<keyword evidence="9" id="KW-1185">Reference proteome</keyword>
<organism evidence="8 9">
    <name type="scientific">Citrus x changshan-huyou</name>
    <dbReference type="NCBI Taxonomy" id="2935761"/>
    <lineage>
        <taxon>Eukaryota</taxon>
        <taxon>Viridiplantae</taxon>
        <taxon>Streptophyta</taxon>
        <taxon>Embryophyta</taxon>
        <taxon>Tracheophyta</taxon>
        <taxon>Spermatophyta</taxon>
        <taxon>Magnoliopsida</taxon>
        <taxon>eudicotyledons</taxon>
        <taxon>Gunneridae</taxon>
        <taxon>Pentapetalae</taxon>
        <taxon>rosids</taxon>
        <taxon>malvids</taxon>
        <taxon>Sapindales</taxon>
        <taxon>Rutaceae</taxon>
        <taxon>Aurantioideae</taxon>
        <taxon>Citrus</taxon>
    </lineage>
</organism>
<feature type="transmembrane region" description="Helical" evidence="6">
    <location>
        <begin position="937"/>
        <end position="958"/>
    </location>
</feature>
<dbReference type="Pfam" id="PF00854">
    <property type="entry name" value="PTR2"/>
    <property type="match status" value="1"/>
</dbReference>
<keyword evidence="3 6" id="KW-1133">Transmembrane helix</keyword>
<evidence type="ECO:0000256" key="5">
    <source>
        <dbReference type="SAM" id="MobiDB-lite"/>
    </source>
</evidence>
<sequence length="1197" mass="132525">MENQIATTLRYSIQALGRGFDVTSDIRLLYCKGAPGSRLVHIDEDHHAGDLVVSDGVLVPNVSVDIECSKGNRSIERIPVCSFHEMAGYFNEKSGISGNIPLGSFNAMFNFTGCWQADAAATKSLAMVGNFISLYKVKLAKLNLVLREEIRRAVPYSWDPPLLASFIENYGTHIVTSITIGGRDVVYIRQHQSSPLSMMDIENYVKDIGDERFMDSKSQSSAAPLKYKDKDVTVIFRRRGGDDLEQSHAKWAETVQLAPDVINMTFTPIVSLLEGVPGIKHLARAIELYLEYKPPIEDLQYFLDYQIPRVWAPQHSNIQRKEPVCSSLQFSLMGPKLYISPDQVTVGRKPVTGLKLGLEGSKQNRLEINLQHLVSLPKILQPHWDAHVAIGAPKWQGPEEQDSRWFEPIKWKNFSHVSTAPIEYTDTSIGDLSGVHVVTGAQLGVWDFGAKNVLHLKLLFSKVPGCTIRRSVWDHSPSIPSTSQKPGSASSSVSNEKMPEDKREDSSGHIGKLAKIVDVTEMSKGPQDLPGHWLVTGAKLGVDKGRIVLRDIQFFLLLFRTLGVRIRDDNKTQVPPDCRSVFVIIKAPNQLGYLEAMENLELVEGKVDWKGRPAVKYKHGGIKTSLLILGRNSIMHAAFGFENLATIALGVNLVTYFNGVLHLDLAEAANQVTNYMGTSYILSIVVALLADAFIGRFKAVLISGSVEFLGLALITIQAHYPDLKPPPCNVFDPTAGCKKIEGSDAALLFVALYLIATGTAGIKAALPPYGADQFDEKDPIEARQMSSFFNLLFLAVCIGGAISVTLIVWIQDNKGWDRGFGLSSVAVFLATIIFAAGLPLYRFQVVQGSSVLIEIIQVYVAAIRNRKLELPEDPMELYEINMDKEAAIETEFLPHRDIFRFLDKAAIQKTSTENLEITEAPNPWKLCRVTQVENAKIILGMIPIFCCTIVMTLCLAQLQTFSIQQGLTMDTSVTTSFHIPPASLPILPILFMILAVPVYDRIFVPFARKITGNPTGITHLQRVGVGLVLSCISMAIAAIFEVIRKDVARDHNMLDAIPVVQPLPISTFWLSIQFFIFGIADMFTYVGLLEFFYSEAPKGIKSLSTCFLWCSMALGYFFSTILVNIVNSATRGITQSGGWLAGNNINRNNLNLFFWLLSALSFINFSVYLFMSSRYNYRPQTSVGGTACKSVSQDLSK</sequence>
<evidence type="ECO:0000259" key="7">
    <source>
        <dbReference type="PROSITE" id="PS51412"/>
    </source>
</evidence>
<evidence type="ECO:0000256" key="6">
    <source>
        <dbReference type="SAM" id="Phobius"/>
    </source>
</evidence>
<dbReference type="InterPro" id="IPR044663">
    <property type="entry name" value="CAD1/NSL1-like"/>
</dbReference>
<dbReference type="GO" id="GO:0005886">
    <property type="term" value="C:plasma membrane"/>
    <property type="evidence" value="ECO:0007669"/>
    <property type="project" value="TreeGrafter"/>
</dbReference>
<evidence type="ECO:0000256" key="1">
    <source>
        <dbReference type="ARBA" id="ARBA00004141"/>
    </source>
</evidence>
<feature type="transmembrane region" description="Helical" evidence="6">
    <location>
        <begin position="1020"/>
        <end position="1043"/>
    </location>
</feature>
<dbReference type="PROSITE" id="PS51412">
    <property type="entry name" value="MACPF_2"/>
    <property type="match status" value="1"/>
</dbReference>
<dbReference type="GO" id="GO:0009626">
    <property type="term" value="P:plant-type hypersensitive response"/>
    <property type="evidence" value="ECO:0007669"/>
    <property type="project" value="TreeGrafter"/>
</dbReference>
<dbReference type="PANTHER" id="PTHR33199">
    <property type="entry name" value="MACPF DOMAIN-CONTAINING PROTEIN CAD1"/>
    <property type="match status" value="1"/>
</dbReference>
<dbReference type="InterPro" id="IPR000109">
    <property type="entry name" value="POT_fam"/>
</dbReference>
<evidence type="ECO:0000313" key="8">
    <source>
        <dbReference type="EMBL" id="KAK9223982.1"/>
    </source>
</evidence>
<feature type="compositionally biased region" description="Polar residues" evidence="5">
    <location>
        <begin position="478"/>
        <end position="495"/>
    </location>
</feature>
<feature type="domain" description="MACPF" evidence="7">
    <location>
        <begin position="1"/>
        <end position="303"/>
    </location>
</feature>
<dbReference type="InterPro" id="IPR020864">
    <property type="entry name" value="MACPF"/>
</dbReference>
<comment type="subcellular location">
    <subcellularLocation>
        <location evidence="1">Membrane</location>
        <topology evidence="1">Multi-pass membrane protein</topology>
    </subcellularLocation>
</comment>
<evidence type="ECO:0000256" key="2">
    <source>
        <dbReference type="ARBA" id="ARBA00022692"/>
    </source>
</evidence>
<proteinExistence type="predicted"/>
<feature type="transmembrane region" description="Helical" evidence="6">
    <location>
        <begin position="1105"/>
        <end position="1126"/>
    </location>
</feature>
<gene>
    <name evidence="8" type="ORF">WN944_012431</name>
</gene>
<feature type="region of interest" description="Disordered" evidence="5">
    <location>
        <begin position="474"/>
        <end position="508"/>
    </location>
</feature>
<evidence type="ECO:0000256" key="3">
    <source>
        <dbReference type="ARBA" id="ARBA00022989"/>
    </source>
</evidence>
<dbReference type="GO" id="GO:0022857">
    <property type="term" value="F:transmembrane transporter activity"/>
    <property type="evidence" value="ECO:0007669"/>
    <property type="project" value="InterPro"/>
</dbReference>
<dbReference type="InterPro" id="IPR036259">
    <property type="entry name" value="MFS_trans_sf"/>
</dbReference>
<dbReference type="EMBL" id="JBCGBO010000002">
    <property type="protein sequence ID" value="KAK9223982.1"/>
    <property type="molecule type" value="Genomic_DNA"/>
</dbReference>
<reference evidence="8 9" key="1">
    <citation type="submission" date="2024-05" db="EMBL/GenBank/DDBJ databases">
        <title>Haplotype-resolved chromosome-level genome assembly of Huyou (Citrus changshanensis).</title>
        <authorList>
            <person name="Miao C."/>
            <person name="Chen W."/>
            <person name="Wu Y."/>
            <person name="Wang L."/>
            <person name="Zhao S."/>
            <person name="Grierson D."/>
            <person name="Xu C."/>
            <person name="Chen K."/>
        </authorList>
    </citation>
    <scope>NUCLEOTIDE SEQUENCE [LARGE SCALE GENOMIC DNA]</scope>
    <source>
        <strain evidence="8">01-14</strain>
        <tissue evidence="8">Leaf</tissue>
    </source>
</reference>
<accession>A0AAP0N1J3</accession>
<feature type="transmembrane region" description="Helical" evidence="6">
    <location>
        <begin position="787"/>
        <end position="810"/>
    </location>
</feature>
<protein>
    <recommendedName>
        <fullName evidence="7">MACPF domain-containing protein</fullName>
    </recommendedName>
</protein>
<dbReference type="Proteomes" id="UP001428341">
    <property type="component" value="Unassembled WGS sequence"/>
</dbReference>
<keyword evidence="2 6" id="KW-0812">Transmembrane</keyword>
<dbReference type="SMART" id="SM00457">
    <property type="entry name" value="MACPF"/>
    <property type="match status" value="1"/>
</dbReference>
<dbReference type="PANTHER" id="PTHR33199:SF3">
    <property type="entry name" value="MACPF DOMAIN-CONTAINING PROTEIN CAD1"/>
    <property type="match status" value="1"/>
</dbReference>
<feature type="transmembrane region" description="Helical" evidence="6">
    <location>
        <begin position="1152"/>
        <end position="1171"/>
    </location>
</feature>
<feature type="transmembrane region" description="Helical" evidence="6">
    <location>
        <begin position="978"/>
        <end position="999"/>
    </location>
</feature>
<evidence type="ECO:0000256" key="4">
    <source>
        <dbReference type="ARBA" id="ARBA00023136"/>
    </source>
</evidence>
<dbReference type="Gene3D" id="1.20.1250.20">
    <property type="entry name" value="MFS general substrate transporter like domains"/>
    <property type="match status" value="1"/>
</dbReference>
<evidence type="ECO:0000313" key="9">
    <source>
        <dbReference type="Proteomes" id="UP001428341"/>
    </source>
</evidence>
<feature type="compositionally biased region" description="Basic and acidic residues" evidence="5">
    <location>
        <begin position="497"/>
        <end position="507"/>
    </location>
</feature>
<dbReference type="GO" id="GO:2000031">
    <property type="term" value="P:regulation of salicylic acid mediated signaling pathway"/>
    <property type="evidence" value="ECO:0007669"/>
    <property type="project" value="InterPro"/>
</dbReference>